<dbReference type="InterPro" id="IPR013658">
    <property type="entry name" value="SGL"/>
</dbReference>
<feature type="binding site" evidence="3">
    <location>
        <position position="17"/>
    </location>
    <ligand>
        <name>a divalent metal cation</name>
        <dbReference type="ChEBI" id="CHEBI:60240"/>
    </ligand>
</feature>
<comment type="cofactor">
    <cofactor evidence="3">
        <name>Zn(2+)</name>
        <dbReference type="ChEBI" id="CHEBI:29105"/>
    </cofactor>
    <text evidence="3">Binds 1 divalent metal cation per subunit.</text>
</comment>
<proteinExistence type="inferred from homology"/>
<name>A0A256FBK0_9HYPH</name>
<feature type="domain" description="SMP-30/Gluconolactonase/LRE-like region" evidence="4">
    <location>
        <begin position="17"/>
        <end position="257"/>
    </location>
</feature>
<feature type="binding site" evidence="3">
    <location>
        <position position="100"/>
    </location>
    <ligand>
        <name>substrate</name>
    </ligand>
</feature>
<dbReference type="GO" id="GO:0005509">
    <property type="term" value="F:calcium ion binding"/>
    <property type="evidence" value="ECO:0007669"/>
    <property type="project" value="TreeGrafter"/>
</dbReference>
<comment type="caution">
    <text evidence="5">The sequence shown here is derived from an EMBL/GenBank/DDBJ whole genome shotgun (WGS) entry which is preliminary data.</text>
</comment>
<protein>
    <submittedName>
        <fullName evidence="5">SMP-30/Gluconolaconase/LRE-like region family protein</fullName>
    </submittedName>
</protein>
<evidence type="ECO:0000256" key="3">
    <source>
        <dbReference type="PIRSR" id="PIRSR605511-2"/>
    </source>
</evidence>
<dbReference type="Gene3D" id="2.120.10.30">
    <property type="entry name" value="TolB, C-terminal domain"/>
    <property type="match status" value="1"/>
</dbReference>
<dbReference type="Proteomes" id="UP000216478">
    <property type="component" value="Unassembled WGS sequence"/>
</dbReference>
<dbReference type="PANTHER" id="PTHR10907">
    <property type="entry name" value="REGUCALCIN"/>
    <property type="match status" value="1"/>
</dbReference>
<dbReference type="RefSeq" id="WP_094540926.1">
    <property type="nucleotide sequence ID" value="NZ_JBHEER010000003.1"/>
</dbReference>
<comment type="similarity">
    <text evidence="1">Belongs to the SMP-30/CGR1 family.</text>
</comment>
<evidence type="ECO:0000259" key="4">
    <source>
        <dbReference type="Pfam" id="PF08450"/>
    </source>
</evidence>
<feature type="active site" description="Proton donor/acceptor" evidence="2">
    <location>
        <position position="199"/>
    </location>
</feature>
<dbReference type="InterPro" id="IPR011042">
    <property type="entry name" value="6-blade_b-propeller_TolB-like"/>
</dbReference>
<dbReference type="GO" id="GO:0019853">
    <property type="term" value="P:L-ascorbic acid biosynthetic process"/>
    <property type="evidence" value="ECO:0007669"/>
    <property type="project" value="TreeGrafter"/>
</dbReference>
<sequence length="288" mass="31538">MMGSFRCIADLRGQLMESPVWDDRRGTLFACDINGRKVYEIDLEKGPLREWTFEAEVPCLGLAESGKLVISLARQIILFDPETDERQTIWDGYDEPETSRLNDGKVGPDGAFWVGSMDARPQREPISKLYRVTADGKAEIRAEGFEISNGLAWTADGTTMFHTDSRGPWIDRYNFDVATGLISNRKRICELDEESGRPDGGACDTEGAYWSAGVSAGVLNRFDRDGTLLDRVPTPVPAPTMPCFCGPDLTLIAITSHRLGNPDVPQSGGVHLAKALVAGAKVARMKGV</sequence>
<evidence type="ECO:0000256" key="1">
    <source>
        <dbReference type="ARBA" id="ARBA00008853"/>
    </source>
</evidence>
<feature type="binding site" evidence="3">
    <location>
        <position position="102"/>
    </location>
    <ligand>
        <name>substrate</name>
    </ligand>
</feature>
<dbReference type="GO" id="GO:0004341">
    <property type="term" value="F:gluconolactonase activity"/>
    <property type="evidence" value="ECO:0007669"/>
    <property type="project" value="TreeGrafter"/>
</dbReference>
<keyword evidence="6" id="KW-1185">Reference proteome</keyword>
<dbReference type="InterPro" id="IPR005511">
    <property type="entry name" value="SMP-30"/>
</dbReference>
<keyword evidence="3" id="KW-0862">Zinc</keyword>
<dbReference type="AlphaFoldDB" id="A0A256FBK0"/>
<dbReference type="OrthoDB" id="2633250at2"/>
<dbReference type="EMBL" id="NNRL01000161">
    <property type="protein sequence ID" value="OYR12046.1"/>
    <property type="molecule type" value="Genomic_DNA"/>
</dbReference>
<keyword evidence="3" id="KW-0479">Metal-binding</keyword>
<dbReference type="Pfam" id="PF08450">
    <property type="entry name" value="SGL"/>
    <property type="match status" value="1"/>
</dbReference>
<evidence type="ECO:0000313" key="5">
    <source>
        <dbReference type="EMBL" id="OYR12046.1"/>
    </source>
</evidence>
<evidence type="ECO:0000313" key="6">
    <source>
        <dbReference type="Proteomes" id="UP000216478"/>
    </source>
</evidence>
<feature type="binding site" evidence="3">
    <location>
        <position position="199"/>
    </location>
    <ligand>
        <name>a divalent metal cation</name>
        <dbReference type="ChEBI" id="CHEBI:60240"/>
    </ligand>
</feature>
<dbReference type="PANTHER" id="PTHR10907:SF47">
    <property type="entry name" value="REGUCALCIN"/>
    <property type="match status" value="1"/>
</dbReference>
<feature type="binding site" evidence="3">
    <location>
        <position position="149"/>
    </location>
    <ligand>
        <name>a divalent metal cation</name>
        <dbReference type="ChEBI" id="CHEBI:60240"/>
    </ligand>
</feature>
<gene>
    <name evidence="5" type="ORF">CEV33_1610</name>
</gene>
<organism evidence="5 6">
    <name type="scientific">Brucella grignonensis</name>
    <dbReference type="NCBI Taxonomy" id="94627"/>
    <lineage>
        <taxon>Bacteria</taxon>
        <taxon>Pseudomonadati</taxon>
        <taxon>Pseudomonadota</taxon>
        <taxon>Alphaproteobacteria</taxon>
        <taxon>Hyphomicrobiales</taxon>
        <taxon>Brucellaceae</taxon>
        <taxon>Brucella/Ochrobactrum group</taxon>
        <taxon>Brucella</taxon>
    </lineage>
</organism>
<evidence type="ECO:0000256" key="2">
    <source>
        <dbReference type="PIRSR" id="PIRSR605511-1"/>
    </source>
</evidence>
<dbReference type="SUPFAM" id="SSF63829">
    <property type="entry name" value="Calcium-dependent phosphotriesterase"/>
    <property type="match status" value="1"/>
</dbReference>
<accession>A0A256FBK0</accession>
<reference evidence="5 6" key="1">
    <citation type="submission" date="2017-07" db="EMBL/GenBank/DDBJ databases">
        <title>Phylogenetic study on the rhizospheric bacterium Ochrobactrum sp. A44.</title>
        <authorList>
            <person name="Krzyzanowska D.M."/>
            <person name="Ossowicki A."/>
            <person name="Rajewska M."/>
            <person name="Maciag T."/>
            <person name="Kaczynski Z."/>
            <person name="Czerwicka M."/>
            <person name="Jafra S."/>
        </authorList>
    </citation>
    <scope>NUCLEOTIDE SEQUENCE [LARGE SCALE GENOMIC DNA]</scope>
    <source>
        <strain evidence="5 6">OgA9a</strain>
    </source>
</reference>
<dbReference type="PRINTS" id="PR01790">
    <property type="entry name" value="SMP30FAMILY"/>
</dbReference>